<protein>
    <submittedName>
        <fullName evidence="1">Uncharacterized protein</fullName>
    </submittedName>
</protein>
<evidence type="ECO:0000313" key="1">
    <source>
        <dbReference type="EMBL" id="CAF1004512.1"/>
    </source>
</evidence>
<proteinExistence type="predicted"/>
<accession>A0A814H501</accession>
<gene>
    <name evidence="1" type="ORF">EDS130_LOCUS15056</name>
</gene>
<sequence>MEFVSAPLEVYQSFEQRNQKFQNLLEFCHPFILPHLEYLSTPATLNIFSAIHNINGSFFPRAISTTCFSSQIPTCRYDYE</sequence>
<reference evidence="1" key="1">
    <citation type="submission" date="2021-02" db="EMBL/GenBank/DDBJ databases">
        <authorList>
            <person name="Nowell W R."/>
        </authorList>
    </citation>
    <scope>NUCLEOTIDE SEQUENCE</scope>
</reference>
<comment type="caution">
    <text evidence="1">The sequence shown here is derived from an EMBL/GenBank/DDBJ whole genome shotgun (WGS) entry which is preliminary data.</text>
</comment>
<evidence type="ECO:0000313" key="2">
    <source>
        <dbReference type="Proteomes" id="UP000663852"/>
    </source>
</evidence>
<dbReference type="Proteomes" id="UP000663852">
    <property type="component" value="Unassembled WGS sequence"/>
</dbReference>
<dbReference type="AlphaFoldDB" id="A0A814H501"/>
<dbReference type="EMBL" id="CAJNOJ010000063">
    <property type="protein sequence ID" value="CAF1004512.1"/>
    <property type="molecule type" value="Genomic_DNA"/>
</dbReference>
<name>A0A814H501_ADIRI</name>
<organism evidence="1 2">
    <name type="scientific">Adineta ricciae</name>
    <name type="common">Rotifer</name>
    <dbReference type="NCBI Taxonomy" id="249248"/>
    <lineage>
        <taxon>Eukaryota</taxon>
        <taxon>Metazoa</taxon>
        <taxon>Spiralia</taxon>
        <taxon>Gnathifera</taxon>
        <taxon>Rotifera</taxon>
        <taxon>Eurotatoria</taxon>
        <taxon>Bdelloidea</taxon>
        <taxon>Adinetida</taxon>
        <taxon>Adinetidae</taxon>
        <taxon>Adineta</taxon>
    </lineage>
</organism>